<dbReference type="GO" id="GO:0006629">
    <property type="term" value="P:lipid metabolic process"/>
    <property type="evidence" value="ECO:0007669"/>
    <property type="project" value="TreeGrafter"/>
</dbReference>
<dbReference type="AlphaFoldDB" id="A0A7S1FQW3"/>
<reference evidence="2" key="1">
    <citation type="submission" date="2021-01" db="EMBL/GenBank/DDBJ databases">
        <authorList>
            <person name="Corre E."/>
            <person name="Pelletier E."/>
            <person name="Niang G."/>
            <person name="Scheremetjew M."/>
            <person name="Finn R."/>
            <person name="Kale V."/>
            <person name="Holt S."/>
            <person name="Cochrane G."/>
            <person name="Meng A."/>
            <person name="Brown T."/>
            <person name="Cohen L."/>
        </authorList>
    </citation>
    <scope>NUCLEOTIDE SEQUENCE</scope>
    <source>
        <strain evidence="2">308</strain>
    </source>
</reference>
<dbReference type="EMBL" id="HBFR01015663">
    <property type="protein sequence ID" value="CAD8884192.1"/>
    <property type="molecule type" value="Transcribed_RNA"/>
</dbReference>
<dbReference type="PANTHER" id="PTHR10612:SF34">
    <property type="entry name" value="APOLIPOPROTEIN D"/>
    <property type="match status" value="1"/>
</dbReference>
<evidence type="ECO:0008006" key="3">
    <source>
        <dbReference type="Google" id="ProtNLM"/>
    </source>
</evidence>
<keyword evidence="1" id="KW-0732">Signal</keyword>
<feature type="signal peptide" evidence="1">
    <location>
        <begin position="1"/>
        <end position="23"/>
    </location>
</feature>
<protein>
    <recommendedName>
        <fullName evidence="3">Lipocalin/cytosolic fatty-acid binding domain-containing protein</fullName>
    </recommendedName>
</protein>
<dbReference type="SUPFAM" id="SSF50814">
    <property type="entry name" value="Lipocalins"/>
    <property type="match status" value="1"/>
</dbReference>
<feature type="chain" id="PRO_5030707182" description="Lipocalin/cytosolic fatty-acid binding domain-containing protein" evidence="1">
    <location>
        <begin position="24"/>
        <end position="297"/>
    </location>
</feature>
<gene>
    <name evidence="2" type="ORF">CHYS00102_LOCUS11389</name>
</gene>
<dbReference type="InterPro" id="IPR012674">
    <property type="entry name" value="Calycin"/>
</dbReference>
<proteinExistence type="predicted"/>
<organism evidence="2">
    <name type="scientific">Corethron hystrix</name>
    <dbReference type="NCBI Taxonomy" id="216773"/>
    <lineage>
        <taxon>Eukaryota</taxon>
        <taxon>Sar</taxon>
        <taxon>Stramenopiles</taxon>
        <taxon>Ochrophyta</taxon>
        <taxon>Bacillariophyta</taxon>
        <taxon>Coscinodiscophyceae</taxon>
        <taxon>Corethrophycidae</taxon>
        <taxon>Corethrales</taxon>
        <taxon>Corethraceae</taxon>
        <taxon>Corethron</taxon>
    </lineage>
</organism>
<evidence type="ECO:0000313" key="2">
    <source>
        <dbReference type="EMBL" id="CAD8884192.1"/>
    </source>
</evidence>
<accession>A0A7S1FQW3</accession>
<evidence type="ECO:0000256" key="1">
    <source>
        <dbReference type="SAM" id="SignalP"/>
    </source>
</evidence>
<sequence length="297" mass="33223">MRSIRLLGIFLNLSGLFILGVPSETLRRTVDQIESNNSIEIYNSTEDIIDVSESKGYFKDTGCKIVETVPGFDIDVYVAKPWYSHQQAETADRPASRHHCVRIRYAAKTSASLLRYTFAVHDRARDASGNPADLRHCAYQTGPTGADRSKLAVAPCYLPRFAASPRWVVAYDEADGYALVSGGQPAWSAEEPGEGCTNGRGLVNAGLWILLRTPERDEGLIRRVRDLAREKGFDLSVLRDVDQERCEMCEDDTGKIKAWWGGERDCAWVGAEGRSGRIRCHLYGDFCPNTCERCEEY</sequence>
<dbReference type="PANTHER" id="PTHR10612">
    <property type="entry name" value="APOLIPOPROTEIN D"/>
    <property type="match status" value="1"/>
</dbReference>
<dbReference type="GO" id="GO:0005737">
    <property type="term" value="C:cytoplasm"/>
    <property type="evidence" value="ECO:0007669"/>
    <property type="project" value="TreeGrafter"/>
</dbReference>
<name>A0A7S1FQW3_9STRA</name>
<dbReference type="Gene3D" id="2.40.128.20">
    <property type="match status" value="1"/>
</dbReference>
<dbReference type="GO" id="GO:0000302">
    <property type="term" value="P:response to reactive oxygen species"/>
    <property type="evidence" value="ECO:0007669"/>
    <property type="project" value="TreeGrafter"/>
</dbReference>